<keyword evidence="3" id="KW-1185">Reference proteome</keyword>
<reference evidence="2 3" key="1">
    <citation type="submission" date="2008-06" db="EMBL/GenBank/DDBJ databases">
        <title>Complete sequence of Pelodictyon phaeoclathratiforme BU-1.</title>
        <authorList>
            <consortium name="US DOE Joint Genome Institute"/>
            <person name="Lucas S."/>
            <person name="Copeland A."/>
            <person name="Lapidus A."/>
            <person name="Glavina del Rio T."/>
            <person name="Dalin E."/>
            <person name="Tice H."/>
            <person name="Bruce D."/>
            <person name="Goodwin L."/>
            <person name="Pitluck S."/>
            <person name="Schmutz J."/>
            <person name="Larimer F."/>
            <person name="Land M."/>
            <person name="Hauser L."/>
            <person name="Kyrpides N."/>
            <person name="Mikhailova N."/>
            <person name="Liu Z."/>
            <person name="Li T."/>
            <person name="Zhao F."/>
            <person name="Overmann J."/>
            <person name="Bryant D.A."/>
            <person name="Richardson P."/>
        </authorList>
    </citation>
    <scope>NUCLEOTIDE SEQUENCE [LARGE SCALE GENOMIC DNA]</scope>
    <source>
        <strain evidence="3">DSM 5477 / BU-1</strain>
    </source>
</reference>
<name>B4SGL1_PELPB</name>
<dbReference type="HOGENOM" id="CLU_080664_3_1_10"/>
<dbReference type="PANTHER" id="PTHR37832:SF1">
    <property type="entry name" value="STRESS-RESPONSE A_B BARREL DOMAIN-CONTAINING PROTEIN"/>
    <property type="match status" value="1"/>
</dbReference>
<dbReference type="AlphaFoldDB" id="B4SGL1"/>
<dbReference type="SUPFAM" id="SSF54909">
    <property type="entry name" value="Dimeric alpha+beta barrel"/>
    <property type="match status" value="1"/>
</dbReference>
<dbReference type="InterPro" id="IPR013097">
    <property type="entry name" value="Dabb"/>
</dbReference>
<dbReference type="EMBL" id="CP001110">
    <property type="protein sequence ID" value="ACF43424.1"/>
    <property type="molecule type" value="Genomic_DNA"/>
</dbReference>
<dbReference type="KEGG" id="pph:Ppha_1149"/>
<feature type="domain" description="Stress-response A/B barrel" evidence="1">
    <location>
        <begin position="11"/>
        <end position="107"/>
    </location>
</feature>
<dbReference type="STRING" id="324925.Ppha_1149"/>
<accession>B4SGL1</accession>
<dbReference type="SMART" id="SM00886">
    <property type="entry name" value="Dabb"/>
    <property type="match status" value="1"/>
</dbReference>
<organism evidence="2 3">
    <name type="scientific">Pelodictyon phaeoclathratiforme (strain DSM 5477 / BU-1)</name>
    <dbReference type="NCBI Taxonomy" id="324925"/>
    <lineage>
        <taxon>Bacteria</taxon>
        <taxon>Pseudomonadati</taxon>
        <taxon>Chlorobiota</taxon>
        <taxon>Chlorobiia</taxon>
        <taxon>Chlorobiales</taxon>
        <taxon>Chlorobiaceae</taxon>
        <taxon>Chlorobium/Pelodictyon group</taxon>
        <taxon>Pelodictyon</taxon>
    </lineage>
</organism>
<evidence type="ECO:0000259" key="1">
    <source>
        <dbReference type="PROSITE" id="PS51502"/>
    </source>
</evidence>
<protein>
    <submittedName>
        <fullName evidence="2">Stress responsive alpha-beta barrel domain protein</fullName>
    </submittedName>
</protein>
<dbReference type="PANTHER" id="PTHR37832">
    <property type="entry name" value="BLL2683 PROTEIN"/>
    <property type="match status" value="1"/>
</dbReference>
<gene>
    <name evidence="2" type="ordered locus">Ppha_1149</name>
</gene>
<dbReference type="PROSITE" id="PS51502">
    <property type="entry name" value="S_R_A_B_BARREL"/>
    <property type="match status" value="1"/>
</dbReference>
<dbReference type="Pfam" id="PF07876">
    <property type="entry name" value="Dabb"/>
    <property type="match status" value="1"/>
</dbReference>
<dbReference type="eggNOG" id="COG4627">
    <property type="taxonomic scope" value="Bacteria"/>
</dbReference>
<proteinExistence type="predicted"/>
<evidence type="ECO:0000313" key="2">
    <source>
        <dbReference type="EMBL" id="ACF43424.1"/>
    </source>
</evidence>
<evidence type="ECO:0000313" key="3">
    <source>
        <dbReference type="Proteomes" id="UP000002724"/>
    </source>
</evidence>
<dbReference type="Gene3D" id="3.30.70.100">
    <property type="match status" value="1"/>
</dbReference>
<dbReference type="Proteomes" id="UP000002724">
    <property type="component" value="Chromosome"/>
</dbReference>
<dbReference type="InterPro" id="IPR011008">
    <property type="entry name" value="Dimeric_a/b-barrel"/>
</dbReference>
<sequence length="111" mass="12911">MQPYQTEKKMIKHIVMWRLKEFEQGHDRQTNAHLVREKLTALRGRIPGMMALEVGVDFSRSDSSCDIVLYSEFVDREALEAYQINPEHEAIKPFIGSVSIERRIADYEVSV</sequence>